<dbReference type="EMBL" id="BGPR01002465">
    <property type="protein sequence ID" value="GBM73916.1"/>
    <property type="molecule type" value="Genomic_DNA"/>
</dbReference>
<keyword evidence="4" id="KW-1185">Reference proteome</keyword>
<evidence type="ECO:0000256" key="2">
    <source>
        <dbReference type="SAM" id="SignalP"/>
    </source>
</evidence>
<keyword evidence="2" id="KW-0732">Signal</keyword>
<evidence type="ECO:0000256" key="1">
    <source>
        <dbReference type="SAM" id="MobiDB-lite"/>
    </source>
</evidence>
<protein>
    <submittedName>
        <fullName evidence="3">Uncharacterized protein</fullName>
    </submittedName>
</protein>
<name>A0A4Y2IA09_ARAVE</name>
<dbReference type="AlphaFoldDB" id="A0A4Y2IA09"/>
<evidence type="ECO:0000313" key="4">
    <source>
        <dbReference type="Proteomes" id="UP000499080"/>
    </source>
</evidence>
<accession>A0A4Y2IA09</accession>
<proteinExistence type="predicted"/>
<feature type="chain" id="PRO_5021241795" evidence="2">
    <location>
        <begin position="20"/>
        <end position="77"/>
    </location>
</feature>
<sequence length="77" mass="8656">MFYIILCRVLTWCLRTVLVRILQRSEQIFAQFAKGEKNSPEMVCLTDAEAADPVTPCLPEETATARPPKMLENTGQA</sequence>
<reference evidence="3 4" key="1">
    <citation type="journal article" date="2019" name="Sci. Rep.">
        <title>Orb-weaving spider Araneus ventricosus genome elucidates the spidroin gene catalogue.</title>
        <authorList>
            <person name="Kono N."/>
            <person name="Nakamura H."/>
            <person name="Ohtoshi R."/>
            <person name="Moran D.A.P."/>
            <person name="Shinohara A."/>
            <person name="Yoshida Y."/>
            <person name="Fujiwara M."/>
            <person name="Mori M."/>
            <person name="Tomita M."/>
            <person name="Arakawa K."/>
        </authorList>
    </citation>
    <scope>NUCLEOTIDE SEQUENCE [LARGE SCALE GENOMIC DNA]</scope>
</reference>
<organism evidence="3 4">
    <name type="scientific">Araneus ventricosus</name>
    <name type="common">Orbweaver spider</name>
    <name type="synonym">Epeira ventricosa</name>
    <dbReference type="NCBI Taxonomy" id="182803"/>
    <lineage>
        <taxon>Eukaryota</taxon>
        <taxon>Metazoa</taxon>
        <taxon>Ecdysozoa</taxon>
        <taxon>Arthropoda</taxon>
        <taxon>Chelicerata</taxon>
        <taxon>Arachnida</taxon>
        <taxon>Araneae</taxon>
        <taxon>Araneomorphae</taxon>
        <taxon>Entelegynae</taxon>
        <taxon>Araneoidea</taxon>
        <taxon>Araneidae</taxon>
        <taxon>Araneus</taxon>
    </lineage>
</organism>
<dbReference type="Proteomes" id="UP000499080">
    <property type="component" value="Unassembled WGS sequence"/>
</dbReference>
<feature type="signal peptide" evidence="2">
    <location>
        <begin position="1"/>
        <end position="19"/>
    </location>
</feature>
<gene>
    <name evidence="3" type="ORF">AVEN_61530_1</name>
</gene>
<feature type="region of interest" description="Disordered" evidence="1">
    <location>
        <begin position="58"/>
        <end position="77"/>
    </location>
</feature>
<comment type="caution">
    <text evidence="3">The sequence shown here is derived from an EMBL/GenBank/DDBJ whole genome shotgun (WGS) entry which is preliminary data.</text>
</comment>
<evidence type="ECO:0000313" key="3">
    <source>
        <dbReference type="EMBL" id="GBM73916.1"/>
    </source>
</evidence>